<sequence>MGCVSSKTDINDLHPNIFQVMNVDEMGNPLHAGQIEVNEMDLVLYQRGKSPVKWPLKCLRRYGFDAQLFSFECGRRCHTGPGIYAFKCSRAELLFNLLQSQMRNSTTEDTVSGSIDFSSRNGDGNYLEPAPFRQGSNRFSMHHCSNRLGSVGSCSNGPISPIGTTSPSPPPTSNNNYANQETIKEMHRSVSHCYSNSDCVPKEAAPTPLLLYTYANIDIGPTSPNSDSSTLHLDDEKLKEISQESICSPVYMNVLPGQEFPSGDPPPRPLSKPDWDSEEPRHCYANLEPGEIEGLARKHDRAPPPSCQPLTPPQNLTRQVNYIVLDLDQTSSSSSLTGQQPVSPVTLISTMSLPPDITKPSEGYATIDFDKTVALSNSANPCVSDEGVRRTRHNSTISELTTPITEEGTRRTRHNSTISDLVAPITSRLSTSLSD</sequence>
<dbReference type="GO" id="GO:0005104">
    <property type="term" value="F:fibroblast growth factor receptor binding"/>
    <property type="evidence" value="ECO:0007669"/>
    <property type="project" value="TreeGrafter"/>
</dbReference>
<dbReference type="SMART" id="SM00310">
    <property type="entry name" value="PTBI"/>
    <property type="match status" value="1"/>
</dbReference>
<dbReference type="PROSITE" id="PS51064">
    <property type="entry name" value="IRS_PTB"/>
    <property type="match status" value="1"/>
</dbReference>
<dbReference type="SUPFAM" id="SSF50729">
    <property type="entry name" value="PH domain-like"/>
    <property type="match status" value="1"/>
</dbReference>
<dbReference type="GO" id="GO:0005737">
    <property type="term" value="C:cytoplasm"/>
    <property type="evidence" value="ECO:0007669"/>
    <property type="project" value="TreeGrafter"/>
</dbReference>
<dbReference type="InterPro" id="IPR050996">
    <property type="entry name" value="Docking_Protein_DOK"/>
</dbReference>
<protein>
    <recommendedName>
        <fullName evidence="7">IRS-type PTB domain-containing protein</fullName>
    </recommendedName>
</protein>
<dbReference type="SMART" id="SM01244">
    <property type="entry name" value="IRS"/>
    <property type="match status" value="1"/>
</dbReference>
<name>A0A1B6E0W3_9HEMI</name>
<reference evidence="10" key="1">
    <citation type="submission" date="2015-12" db="EMBL/GenBank/DDBJ databases">
        <title>De novo transcriptome assembly of four potential Pierce s Disease insect vectors from Arizona vineyards.</title>
        <authorList>
            <person name="Tassone E.E."/>
        </authorList>
    </citation>
    <scope>NUCLEOTIDE SEQUENCE</scope>
</reference>
<evidence type="ECO:0000256" key="5">
    <source>
        <dbReference type="ARBA" id="ARBA00023288"/>
    </source>
</evidence>
<feature type="compositionally biased region" description="Low complexity" evidence="6">
    <location>
        <begin position="157"/>
        <end position="166"/>
    </location>
</feature>
<dbReference type="PANTHER" id="PTHR21258:SF55">
    <property type="entry name" value="FI23523P1"/>
    <property type="match status" value="1"/>
</dbReference>
<dbReference type="Gene3D" id="2.30.29.30">
    <property type="entry name" value="Pleckstrin-homology domain (PH domain)/Phosphotyrosine-binding domain (PTB)"/>
    <property type="match status" value="1"/>
</dbReference>
<evidence type="ECO:0000313" key="8">
    <source>
        <dbReference type="EMBL" id="JAS07698.1"/>
    </source>
</evidence>
<dbReference type="Pfam" id="PF02174">
    <property type="entry name" value="IRS"/>
    <property type="match status" value="1"/>
</dbReference>
<accession>A0A1B6E0W3</accession>
<evidence type="ECO:0000256" key="2">
    <source>
        <dbReference type="ARBA" id="ARBA00022553"/>
    </source>
</evidence>
<dbReference type="PANTHER" id="PTHR21258">
    <property type="entry name" value="DOCKING PROTEIN RELATED"/>
    <property type="match status" value="1"/>
</dbReference>
<dbReference type="GO" id="GO:0016020">
    <property type="term" value="C:membrane"/>
    <property type="evidence" value="ECO:0007669"/>
    <property type="project" value="UniProtKB-SubCell"/>
</dbReference>
<dbReference type="InterPro" id="IPR011993">
    <property type="entry name" value="PH-like_dom_sf"/>
</dbReference>
<keyword evidence="5" id="KW-0449">Lipoprotein</keyword>
<dbReference type="EMBL" id="GEDC01029600">
    <property type="protein sequence ID" value="JAS07698.1"/>
    <property type="molecule type" value="Transcribed_RNA"/>
</dbReference>
<evidence type="ECO:0000256" key="1">
    <source>
        <dbReference type="ARBA" id="ARBA00004370"/>
    </source>
</evidence>
<dbReference type="InterPro" id="IPR002404">
    <property type="entry name" value="IRS_PTB"/>
</dbReference>
<keyword evidence="4" id="KW-0472">Membrane</keyword>
<proteinExistence type="predicted"/>
<evidence type="ECO:0000313" key="9">
    <source>
        <dbReference type="EMBL" id="JAS24982.1"/>
    </source>
</evidence>
<feature type="region of interest" description="Disordered" evidence="6">
    <location>
        <begin position="256"/>
        <end position="280"/>
    </location>
</feature>
<keyword evidence="3" id="KW-0519">Myristate</keyword>
<feature type="domain" description="IRS-type PTB" evidence="7">
    <location>
        <begin position="10"/>
        <end position="112"/>
    </location>
</feature>
<evidence type="ECO:0000256" key="4">
    <source>
        <dbReference type="ARBA" id="ARBA00023136"/>
    </source>
</evidence>
<evidence type="ECO:0000259" key="7">
    <source>
        <dbReference type="PROSITE" id="PS51064"/>
    </source>
</evidence>
<dbReference type="InterPro" id="IPR038742">
    <property type="entry name" value="FRS2_PTB"/>
</dbReference>
<evidence type="ECO:0000313" key="10">
    <source>
        <dbReference type="EMBL" id="JAS31566.1"/>
    </source>
</evidence>
<organism evidence="10">
    <name type="scientific">Clastoptera arizonana</name>
    <name type="common">Arizona spittle bug</name>
    <dbReference type="NCBI Taxonomy" id="38151"/>
    <lineage>
        <taxon>Eukaryota</taxon>
        <taxon>Metazoa</taxon>
        <taxon>Ecdysozoa</taxon>
        <taxon>Arthropoda</taxon>
        <taxon>Hexapoda</taxon>
        <taxon>Insecta</taxon>
        <taxon>Pterygota</taxon>
        <taxon>Neoptera</taxon>
        <taxon>Paraneoptera</taxon>
        <taxon>Hemiptera</taxon>
        <taxon>Auchenorrhyncha</taxon>
        <taxon>Cercopoidea</taxon>
        <taxon>Clastopteridae</taxon>
        <taxon>Clastoptera</taxon>
    </lineage>
</organism>
<feature type="compositionally biased region" description="Basic and acidic residues" evidence="6">
    <location>
        <begin position="271"/>
        <end position="280"/>
    </location>
</feature>
<dbReference type="GO" id="GO:0008543">
    <property type="term" value="P:fibroblast growth factor receptor signaling pathway"/>
    <property type="evidence" value="ECO:0007669"/>
    <property type="project" value="TreeGrafter"/>
</dbReference>
<dbReference type="CDD" id="cd01202">
    <property type="entry name" value="PTB_FRS2"/>
    <property type="match status" value="1"/>
</dbReference>
<keyword evidence="2" id="KW-0597">Phosphoprotein</keyword>
<dbReference type="GO" id="GO:0005068">
    <property type="term" value="F:transmembrane receptor protein tyrosine kinase adaptor activity"/>
    <property type="evidence" value="ECO:0007669"/>
    <property type="project" value="TreeGrafter"/>
</dbReference>
<feature type="region of interest" description="Disordered" evidence="6">
    <location>
        <begin position="155"/>
        <end position="177"/>
    </location>
</feature>
<comment type="subcellular location">
    <subcellularLocation>
        <location evidence="1">Membrane</location>
    </subcellularLocation>
</comment>
<evidence type="ECO:0000256" key="3">
    <source>
        <dbReference type="ARBA" id="ARBA00022707"/>
    </source>
</evidence>
<evidence type="ECO:0000256" key="6">
    <source>
        <dbReference type="SAM" id="MobiDB-lite"/>
    </source>
</evidence>
<gene>
    <name evidence="8" type="ORF">g.11692</name>
    <name evidence="10" type="ORF">g.11693</name>
    <name evidence="9" type="ORF">g.11695</name>
</gene>
<dbReference type="EMBL" id="GEDC01012316">
    <property type="protein sequence ID" value="JAS24982.1"/>
    <property type="molecule type" value="Transcribed_RNA"/>
</dbReference>
<dbReference type="AlphaFoldDB" id="A0A1B6E0W3"/>
<dbReference type="EMBL" id="GEDC01005732">
    <property type="protein sequence ID" value="JAS31566.1"/>
    <property type="molecule type" value="Transcribed_RNA"/>
</dbReference>